<evidence type="ECO:0000256" key="2">
    <source>
        <dbReference type="SAM" id="Phobius"/>
    </source>
</evidence>
<keyword evidence="2" id="KW-0812">Transmembrane</keyword>
<reference evidence="3" key="2">
    <citation type="submission" date="2020-09" db="EMBL/GenBank/DDBJ databases">
        <authorList>
            <person name="Sun Q."/>
            <person name="Ohkuma M."/>
        </authorList>
    </citation>
    <scope>NUCLEOTIDE SEQUENCE</scope>
    <source>
        <strain evidence="3">JCM 4646</strain>
    </source>
</reference>
<dbReference type="EMBL" id="BNBO01000036">
    <property type="protein sequence ID" value="GHH78253.1"/>
    <property type="molecule type" value="Genomic_DNA"/>
</dbReference>
<feature type="compositionally biased region" description="Low complexity" evidence="1">
    <location>
        <begin position="33"/>
        <end position="49"/>
    </location>
</feature>
<sequence>MTTPGKPPTDPDEALTVRLDEDAAERTTRLGRAPSAGPAAAGPSVDDAATVLDPTVWAKPAVPSQSAGPEQAAPEPAVPQPMALPPLVGGTQTLGTFGAAEDATQRLDAPVPAGAPAAAVPAGHAAAAMPLPAVAPEDERPLAEGELRRFGPGVPAAAAAVWHGEVEPDRPVRRKGRRRLLAVLLLLALLALLAWRWYSPSLAVTSVAVATDPAGPPCGGAAVVTATAQTNGHAGKVRYRWVRSDGGSSGELVQSVPEGTRQADLVLRWTFDGHGTMQATATVEILSPGQHTAAASFTYSCP</sequence>
<reference evidence="3" key="1">
    <citation type="journal article" date="2014" name="Int. J. Syst. Evol. Microbiol.">
        <title>Complete genome sequence of Corynebacterium casei LMG S-19264T (=DSM 44701T), isolated from a smear-ripened cheese.</title>
        <authorList>
            <consortium name="US DOE Joint Genome Institute (JGI-PGF)"/>
            <person name="Walter F."/>
            <person name="Albersmeier A."/>
            <person name="Kalinowski J."/>
            <person name="Ruckert C."/>
        </authorList>
    </citation>
    <scope>NUCLEOTIDE SEQUENCE</scope>
    <source>
        <strain evidence="3">JCM 4646</strain>
    </source>
</reference>
<evidence type="ECO:0000313" key="4">
    <source>
        <dbReference type="Proteomes" id="UP000617734"/>
    </source>
</evidence>
<gene>
    <name evidence="3" type="ORF">GCM10018781_53640</name>
</gene>
<dbReference type="AlphaFoldDB" id="A0A919KZF9"/>
<protein>
    <submittedName>
        <fullName evidence="3">Uncharacterized protein</fullName>
    </submittedName>
</protein>
<keyword evidence="2" id="KW-1133">Transmembrane helix</keyword>
<proteinExistence type="predicted"/>
<evidence type="ECO:0000256" key="1">
    <source>
        <dbReference type="SAM" id="MobiDB-lite"/>
    </source>
</evidence>
<feature type="compositionally biased region" description="Basic and acidic residues" evidence="1">
    <location>
        <begin position="18"/>
        <end position="28"/>
    </location>
</feature>
<dbReference type="Proteomes" id="UP000617734">
    <property type="component" value="Unassembled WGS sequence"/>
</dbReference>
<comment type="caution">
    <text evidence="3">The sequence shown here is derived from an EMBL/GenBank/DDBJ whole genome shotgun (WGS) entry which is preliminary data.</text>
</comment>
<evidence type="ECO:0000313" key="3">
    <source>
        <dbReference type="EMBL" id="GHH78253.1"/>
    </source>
</evidence>
<keyword evidence="2" id="KW-0472">Membrane</keyword>
<feature type="transmembrane region" description="Helical" evidence="2">
    <location>
        <begin position="180"/>
        <end position="198"/>
    </location>
</feature>
<feature type="region of interest" description="Disordered" evidence="1">
    <location>
        <begin position="1"/>
        <end position="90"/>
    </location>
</feature>
<keyword evidence="4" id="KW-1185">Reference proteome</keyword>
<name>A0A919KZF9_9ACTN</name>
<dbReference type="RefSeq" id="WP_190213480.1">
    <property type="nucleotide sequence ID" value="NZ_BNBO01000036.1"/>
</dbReference>
<accession>A0A919KZF9</accession>
<dbReference type="GeneID" id="95355726"/>
<organism evidence="3 4">
    <name type="scientific">Kitasatospora indigofera</name>
    <dbReference type="NCBI Taxonomy" id="67307"/>
    <lineage>
        <taxon>Bacteria</taxon>
        <taxon>Bacillati</taxon>
        <taxon>Actinomycetota</taxon>
        <taxon>Actinomycetes</taxon>
        <taxon>Kitasatosporales</taxon>
        <taxon>Streptomycetaceae</taxon>
        <taxon>Kitasatospora</taxon>
    </lineage>
</organism>